<sequence>MTADALPTATLAVYAVLSIPAIFCLVWHGKTGLIGWSYLQAFCTLRIVGGALAMSSDKGSSHNNNYSSSASLIANIGLSPLLLATSGILHESVAILAAGTSGLQSATASKTDLVLVSVCIALLTAAWVVLCIWTALSLMPSSFFSFGRRQRSKVVIEDAGSTAMARGYGSKLLWGVAAALPFIGIRVFYSLVALTTRLAYLSPSTGALSIRVVVAFLPELVACLILIFLGLMTRHVASL</sequence>
<evidence type="ECO:0000259" key="2">
    <source>
        <dbReference type="Pfam" id="PF24800"/>
    </source>
</evidence>
<keyword evidence="1" id="KW-0472">Membrane</keyword>
<keyword evidence="1" id="KW-1133">Transmembrane helix</keyword>
<feature type="transmembrane region" description="Helical" evidence="1">
    <location>
        <begin position="208"/>
        <end position="232"/>
    </location>
</feature>
<feature type="domain" description="DUF7702" evidence="2">
    <location>
        <begin position="169"/>
        <end position="234"/>
    </location>
</feature>
<reference evidence="3 4" key="1">
    <citation type="submission" date="2023-01" db="EMBL/GenBank/DDBJ databases">
        <title>Analysis of 21 Apiospora genomes using comparative genomics revels a genus with tremendous synthesis potential of carbohydrate active enzymes and secondary metabolites.</title>
        <authorList>
            <person name="Sorensen T."/>
        </authorList>
    </citation>
    <scope>NUCLEOTIDE SEQUENCE [LARGE SCALE GENOMIC DNA]</scope>
    <source>
        <strain evidence="3 4">CBS 24483</strain>
    </source>
</reference>
<accession>A0ABR1QNG8</accession>
<keyword evidence="4" id="KW-1185">Reference proteome</keyword>
<evidence type="ECO:0000313" key="3">
    <source>
        <dbReference type="EMBL" id="KAK7959885.1"/>
    </source>
</evidence>
<feature type="transmembrane region" description="Helical" evidence="1">
    <location>
        <begin position="73"/>
        <end position="101"/>
    </location>
</feature>
<protein>
    <recommendedName>
        <fullName evidence="2">DUF7702 domain-containing protein</fullName>
    </recommendedName>
</protein>
<dbReference type="InterPro" id="IPR056119">
    <property type="entry name" value="DUF7702"/>
</dbReference>
<dbReference type="EMBL" id="JAQQWE010000003">
    <property type="protein sequence ID" value="KAK7959885.1"/>
    <property type="molecule type" value="Genomic_DNA"/>
</dbReference>
<dbReference type="Pfam" id="PF24800">
    <property type="entry name" value="DUF7702"/>
    <property type="match status" value="2"/>
</dbReference>
<feature type="transmembrane region" description="Helical" evidence="1">
    <location>
        <begin position="172"/>
        <end position="196"/>
    </location>
</feature>
<name>A0ABR1QNG8_9PEZI</name>
<comment type="caution">
    <text evidence="3">The sequence shown here is derived from an EMBL/GenBank/DDBJ whole genome shotgun (WGS) entry which is preliminary data.</text>
</comment>
<gene>
    <name evidence="3" type="ORF">PG986_004739</name>
</gene>
<proteinExistence type="predicted"/>
<dbReference type="RefSeq" id="XP_066703588.1">
    <property type="nucleotide sequence ID" value="XM_066840961.1"/>
</dbReference>
<feature type="transmembrane region" description="Helical" evidence="1">
    <location>
        <begin position="113"/>
        <end position="136"/>
    </location>
</feature>
<keyword evidence="1" id="KW-0812">Transmembrane</keyword>
<feature type="transmembrane region" description="Helical" evidence="1">
    <location>
        <begin position="33"/>
        <end position="53"/>
    </location>
</feature>
<dbReference type="GeneID" id="92074023"/>
<feature type="transmembrane region" description="Helical" evidence="1">
    <location>
        <begin position="6"/>
        <end position="26"/>
    </location>
</feature>
<dbReference type="PANTHER" id="PTHR42109">
    <property type="entry name" value="UNPLACED GENOMIC SCAFFOLD UM_SCAF_CONTIG_1.265, WHOLE GENOME SHOTGUN SEQUENCE"/>
    <property type="match status" value="1"/>
</dbReference>
<organism evidence="3 4">
    <name type="scientific">Apiospora aurea</name>
    <dbReference type="NCBI Taxonomy" id="335848"/>
    <lineage>
        <taxon>Eukaryota</taxon>
        <taxon>Fungi</taxon>
        <taxon>Dikarya</taxon>
        <taxon>Ascomycota</taxon>
        <taxon>Pezizomycotina</taxon>
        <taxon>Sordariomycetes</taxon>
        <taxon>Xylariomycetidae</taxon>
        <taxon>Amphisphaeriales</taxon>
        <taxon>Apiosporaceae</taxon>
        <taxon>Apiospora</taxon>
    </lineage>
</organism>
<dbReference type="PANTHER" id="PTHR42109:SF3">
    <property type="entry name" value="INTEGRAL MEMBRANE PROTEIN (AFU_ORTHOLOGUE AFUA_5G00100)"/>
    <property type="match status" value="1"/>
</dbReference>
<evidence type="ECO:0000256" key="1">
    <source>
        <dbReference type="SAM" id="Phobius"/>
    </source>
</evidence>
<feature type="domain" description="DUF7702" evidence="2">
    <location>
        <begin position="7"/>
        <end position="98"/>
    </location>
</feature>
<dbReference type="Proteomes" id="UP001391051">
    <property type="component" value="Unassembled WGS sequence"/>
</dbReference>
<evidence type="ECO:0000313" key="4">
    <source>
        <dbReference type="Proteomes" id="UP001391051"/>
    </source>
</evidence>